<protein>
    <submittedName>
        <fullName evidence="1">Uncharacterized protein</fullName>
    </submittedName>
</protein>
<name>A0A9P8Y009_9PEZI</name>
<dbReference type="AlphaFoldDB" id="A0A9P8Y009"/>
<proteinExistence type="predicted"/>
<gene>
    <name evidence="1" type="ORF">B0I36DRAFT_330262</name>
</gene>
<organism evidence="1 2">
    <name type="scientific">Microdochium trichocladiopsis</name>
    <dbReference type="NCBI Taxonomy" id="1682393"/>
    <lineage>
        <taxon>Eukaryota</taxon>
        <taxon>Fungi</taxon>
        <taxon>Dikarya</taxon>
        <taxon>Ascomycota</taxon>
        <taxon>Pezizomycotina</taxon>
        <taxon>Sordariomycetes</taxon>
        <taxon>Xylariomycetidae</taxon>
        <taxon>Xylariales</taxon>
        <taxon>Microdochiaceae</taxon>
        <taxon>Microdochium</taxon>
    </lineage>
</organism>
<evidence type="ECO:0000313" key="2">
    <source>
        <dbReference type="Proteomes" id="UP000756346"/>
    </source>
</evidence>
<dbReference type="GeneID" id="70184362"/>
<sequence>MSPRHFELFQGCCLSTRRAMSLIGPQAKTRYSQMIQKSEVKSANEDQFEVFETTQSAFSDNVTRQTLSCGKSLSTRMPTRFQRLA</sequence>
<keyword evidence="2" id="KW-1185">Reference proteome</keyword>
<evidence type="ECO:0000313" key="1">
    <source>
        <dbReference type="EMBL" id="KAH7026267.1"/>
    </source>
</evidence>
<reference evidence="1" key="1">
    <citation type="journal article" date="2021" name="Nat. Commun.">
        <title>Genetic determinants of endophytism in the Arabidopsis root mycobiome.</title>
        <authorList>
            <person name="Mesny F."/>
            <person name="Miyauchi S."/>
            <person name="Thiergart T."/>
            <person name="Pickel B."/>
            <person name="Atanasova L."/>
            <person name="Karlsson M."/>
            <person name="Huettel B."/>
            <person name="Barry K.W."/>
            <person name="Haridas S."/>
            <person name="Chen C."/>
            <person name="Bauer D."/>
            <person name="Andreopoulos W."/>
            <person name="Pangilinan J."/>
            <person name="LaButti K."/>
            <person name="Riley R."/>
            <person name="Lipzen A."/>
            <person name="Clum A."/>
            <person name="Drula E."/>
            <person name="Henrissat B."/>
            <person name="Kohler A."/>
            <person name="Grigoriev I.V."/>
            <person name="Martin F.M."/>
            <person name="Hacquard S."/>
        </authorList>
    </citation>
    <scope>NUCLEOTIDE SEQUENCE</scope>
    <source>
        <strain evidence="1">MPI-CAGE-CH-0230</strain>
    </source>
</reference>
<dbReference type="EMBL" id="JAGTJQ010000008">
    <property type="protein sequence ID" value="KAH7026267.1"/>
    <property type="molecule type" value="Genomic_DNA"/>
</dbReference>
<accession>A0A9P8Y009</accession>
<dbReference type="RefSeq" id="XP_046009484.1">
    <property type="nucleotide sequence ID" value="XM_046154816.1"/>
</dbReference>
<comment type="caution">
    <text evidence="1">The sequence shown here is derived from an EMBL/GenBank/DDBJ whole genome shotgun (WGS) entry which is preliminary data.</text>
</comment>
<dbReference type="Proteomes" id="UP000756346">
    <property type="component" value="Unassembled WGS sequence"/>
</dbReference>